<accession>A0A6C0EUR0</accession>
<protein>
    <submittedName>
        <fullName evidence="1">Uncharacterized protein</fullName>
    </submittedName>
</protein>
<dbReference type="AlphaFoldDB" id="A0A6C0EUR0"/>
<reference evidence="1" key="1">
    <citation type="journal article" date="2020" name="Nature">
        <title>Giant virus diversity and host interactions through global metagenomics.</title>
        <authorList>
            <person name="Schulz F."/>
            <person name="Roux S."/>
            <person name="Paez-Espino D."/>
            <person name="Jungbluth S."/>
            <person name="Walsh D.A."/>
            <person name="Denef V.J."/>
            <person name="McMahon K.D."/>
            <person name="Konstantinidis K.T."/>
            <person name="Eloe-Fadrosh E.A."/>
            <person name="Kyrpides N.C."/>
            <person name="Woyke T."/>
        </authorList>
    </citation>
    <scope>NUCLEOTIDE SEQUENCE</scope>
    <source>
        <strain evidence="1">GVMAG-M-3300009159-65</strain>
    </source>
</reference>
<name>A0A6C0EUR0_9ZZZZ</name>
<sequence>MKLYENDFVLPIGFDSFNESFILNKNNMFFDKTFCDKTFYDKNIEFIVNKTNKNDKTNKNNKKFKTTQINGIYPIKSLMIFLDETEFLFTDFTYDDYKYKEINVNTHINYILSKPNTHTFFDSSKLYGIINENESLYVEIHIWDIPLPYKEYNQDIFMNVNKHIVPITLYIDYIDYEFFETLLYKDISIFNKIKNDLNNKDNWHINNTSSVGNHFLIGFDNCPLLQTKKNDELKKYGDISDIINIISTKTISSNNKFYNYKIHKNFLQQDICKWIILESNIGQNNEILLENVKPVFNYIKILLETLTKHIMDSYLLNININYINIKLLKCVKDFVSDCFFVMVIPLTKCLININETIELNIGDLLLINSQREMCIDESLFILFYVALDL</sequence>
<proteinExistence type="predicted"/>
<organism evidence="1">
    <name type="scientific">viral metagenome</name>
    <dbReference type="NCBI Taxonomy" id="1070528"/>
    <lineage>
        <taxon>unclassified sequences</taxon>
        <taxon>metagenomes</taxon>
        <taxon>organismal metagenomes</taxon>
    </lineage>
</organism>
<dbReference type="EMBL" id="MN738929">
    <property type="protein sequence ID" value="QHT31960.1"/>
    <property type="molecule type" value="Genomic_DNA"/>
</dbReference>
<evidence type="ECO:0000313" key="1">
    <source>
        <dbReference type="EMBL" id="QHT31960.1"/>
    </source>
</evidence>